<proteinExistence type="predicted"/>
<evidence type="ECO:0000313" key="2">
    <source>
        <dbReference type="Proteomes" id="UP000230639"/>
    </source>
</evidence>
<sequence length="73" mass="8400">MITPSKSISIQDSILYKMTIILETEFNEIKITDLYEKTSSNFSSLDEFVYSLDFLFILEKIILNPVNGTVIKC</sequence>
<gene>
    <name evidence="1" type="ORF">CNQ75_02110</name>
</gene>
<accession>A0A2I5HD01</accession>
<reference evidence="1 2" key="1">
    <citation type="submission" date="2017-09" db="EMBL/GenBank/DDBJ databases">
        <title>Complete genome of Salmonella enterica subsp. diarizonae isolated from stool of a patient with bacterial enteropathy.</title>
        <authorList>
            <person name="Zhou J."/>
            <person name="Chen Q."/>
            <person name="Guo L."/>
            <person name="Fan J."/>
        </authorList>
    </citation>
    <scope>NUCLEOTIDE SEQUENCE [LARGE SCALE GENOMIC DNA]</scope>
    <source>
        <strain evidence="1 2">HZS154</strain>
    </source>
</reference>
<organism evidence="1 2">
    <name type="scientific">Salmonella diarizonae</name>
    <dbReference type="NCBI Taxonomy" id="59204"/>
    <lineage>
        <taxon>Bacteria</taxon>
        <taxon>Pseudomonadati</taxon>
        <taxon>Pseudomonadota</taxon>
        <taxon>Gammaproteobacteria</taxon>
        <taxon>Enterobacterales</taxon>
        <taxon>Enterobacteriaceae</taxon>
        <taxon>Salmonella</taxon>
    </lineage>
</organism>
<protein>
    <submittedName>
        <fullName evidence="1">Uncharacterized protein</fullName>
    </submittedName>
</protein>
<name>A0A2I5HD01_SALDZ</name>
<dbReference type="Pfam" id="PF20292">
    <property type="entry name" value="MC7"/>
    <property type="match status" value="1"/>
</dbReference>
<dbReference type="STRING" id="59204.UQ49_18410"/>
<evidence type="ECO:0000313" key="1">
    <source>
        <dbReference type="EMBL" id="ATW53428.1"/>
    </source>
</evidence>
<dbReference type="AlphaFoldDB" id="A0A2I5HD01"/>
<dbReference type="EMBL" id="CP023345">
    <property type="protein sequence ID" value="ATW53428.1"/>
    <property type="molecule type" value="Genomic_DNA"/>
</dbReference>
<dbReference type="InterPro" id="IPR046900">
    <property type="entry name" value="ABC-3C_MC7"/>
</dbReference>
<dbReference type="RefSeq" id="WP_063390750.1">
    <property type="nucleotide sequence ID" value="NZ_CP011288.1"/>
</dbReference>
<dbReference type="Proteomes" id="UP000230639">
    <property type="component" value="Chromosome"/>
</dbReference>